<feature type="region of interest" description="Disordered" evidence="4">
    <location>
        <begin position="33"/>
        <end position="127"/>
    </location>
</feature>
<keyword evidence="1 5" id="KW-0732">Signal</keyword>
<sequence>MRNSRMTTRHLSIGLTTLLLAACGDDGSNVTATITDGGQTSDATTDDSGTPTTTQTPPTSETAPTTTDPGGTDSDSGDTTTAGTTDSTTAGVTDTDGTTLPDTTGTPDPVCGNGEVEGGEACDDGNDVEGDGCEPSCVPTPVCGNGEVEQGEVCDDGNTDDGDECSADCQIATPAPVCGDGTVQEPEQCDDGNQDPGDGCEPDCTPTPPECGNGVKEGTEQCDDGNDVNGGPGDFCKNDCTVFVPATCNAPAEYAVCDDALNLADKADKTQVHKAIGICNDNPANSIQITDWSFNATDNASWQIAKGFGSYTYDHDMDANTPNKLLYSPREGDTMLIISTGTISAPNGNGIVTQPPNSQSGFVGSNANPDQPESMPAPMVPQNGSNGGNGGTPFKGCDGVNDCSDTLQYQWFEIADADPNDKLWFTFKTTVPAGTYGYTFDFVFCSGEWPTFVDTAFNDLLVAWQVDPTPANPMANPPVEPYTGNVTFIPDPNDPTKGLPLTITALDPYYDGPGYTYAEPQLQGTGFEQHACSDWFTAKGGVQPGAEITIGFFITDMGDPYYTSTALLDNFRWDCEGCVPSEVDDCGVMPPM</sequence>
<evidence type="ECO:0000256" key="2">
    <source>
        <dbReference type="ARBA" id="ARBA00022737"/>
    </source>
</evidence>
<feature type="chain" id="PRO_5011778729" evidence="5">
    <location>
        <begin position="22"/>
        <end position="592"/>
    </location>
</feature>
<feature type="compositionally biased region" description="Polar residues" evidence="4">
    <location>
        <begin position="355"/>
        <end position="371"/>
    </location>
</feature>
<keyword evidence="7" id="KW-1185">Reference proteome</keyword>
<feature type="compositionally biased region" description="Acidic residues" evidence="4">
    <location>
        <begin position="117"/>
        <end position="127"/>
    </location>
</feature>
<accession>A0A1I2H638</accession>
<reference evidence="7" key="1">
    <citation type="submission" date="2016-10" db="EMBL/GenBank/DDBJ databases">
        <authorList>
            <person name="Varghese N."/>
            <person name="Submissions S."/>
        </authorList>
    </citation>
    <scope>NUCLEOTIDE SEQUENCE [LARGE SCALE GENOMIC DNA]</scope>
    <source>
        <strain evidence="7">ATCC 25963</strain>
    </source>
</reference>
<evidence type="ECO:0000256" key="4">
    <source>
        <dbReference type="SAM" id="MobiDB-lite"/>
    </source>
</evidence>
<evidence type="ECO:0000256" key="3">
    <source>
        <dbReference type="ARBA" id="ARBA00023157"/>
    </source>
</evidence>
<dbReference type="STRING" id="54.SAMN02745121_07718"/>
<dbReference type="PROSITE" id="PS51257">
    <property type="entry name" value="PROKAR_LIPOPROTEIN"/>
    <property type="match status" value="1"/>
</dbReference>
<keyword evidence="3" id="KW-1015">Disulfide bond</keyword>
<dbReference type="NCBIfam" id="TIGR02232">
    <property type="entry name" value="myxo_disulf_rpt"/>
    <property type="match status" value="4"/>
</dbReference>
<organism evidence="6 7">
    <name type="scientific">Nannocystis exedens</name>
    <dbReference type="NCBI Taxonomy" id="54"/>
    <lineage>
        <taxon>Bacteria</taxon>
        <taxon>Pseudomonadati</taxon>
        <taxon>Myxococcota</taxon>
        <taxon>Polyangia</taxon>
        <taxon>Nannocystales</taxon>
        <taxon>Nannocystaceae</taxon>
        <taxon>Nannocystis</taxon>
    </lineage>
</organism>
<evidence type="ECO:0000256" key="5">
    <source>
        <dbReference type="SAM" id="SignalP"/>
    </source>
</evidence>
<dbReference type="Proteomes" id="UP000199400">
    <property type="component" value="Unassembled WGS sequence"/>
</dbReference>
<evidence type="ECO:0000313" key="7">
    <source>
        <dbReference type="Proteomes" id="UP000199400"/>
    </source>
</evidence>
<evidence type="ECO:0000313" key="6">
    <source>
        <dbReference type="EMBL" id="SFF24830.1"/>
    </source>
</evidence>
<gene>
    <name evidence="6" type="ORF">SAMN02745121_07718</name>
</gene>
<feature type="signal peptide" evidence="5">
    <location>
        <begin position="1"/>
        <end position="21"/>
    </location>
</feature>
<proteinExistence type="predicted"/>
<protein>
    <submittedName>
        <fullName evidence="6">Myxococcus cysteine-rich repeat-containing protein</fullName>
    </submittedName>
</protein>
<name>A0A1I2H638_9BACT</name>
<dbReference type="EMBL" id="FOMX01000038">
    <property type="protein sequence ID" value="SFF24830.1"/>
    <property type="molecule type" value="Genomic_DNA"/>
</dbReference>
<evidence type="ECO:0000256" key="1">
    <source>
        <dbReference type="ARBA" id="ARBA00022729"/>
    </source>
</evidence>
<keyword evidence="2" id="KW-0677">Repeat</keyword>
<feature type="region of interest" description="Disordered" evidence="4">
    <location>
        <begin position="355"/>
        <end position="392"/>
    </location>
</feature>
<feature type="compositionally biased region" description="Low complexity" evidence="4">
    <location>
        <begin position="35"/>
        <end position="109"/>
    </location>
</feature>
<dbReference type="Pfam" id="PF13948">
    <property type="entry name" value="DUF4215"/>
    <property type="match status" value="2"/>
</dbReference>
<dbReference type="InterPro" id="IPR011936">
    <property type="entry name" value="Myxo_disulph_rpt"/>
</dbReference>
<dbReference type="AlphaFoldDB" id="A0A1I2H638"/>